<keyword evidence="2" id="KW-0805">Transcription regulation</keyword>
<dbReference type="Pfam" id="PF01381">
    <property type="entry name" value="HTH_3"/>
    <property type="match status" value="1"/>
</dbReference>
<evidence type="ECO:0000313" key="6">
    <source>
        <dbReference type="EMBL" id="QJR14362.1"/>
    </source>
</evidence>
<proteinExistence type="inferred from homology"/>
<dbReference type="Pfam" id="PF09856">
    <property type="entry name" value="ScfRs"/>
    <property type="match status" value="1"/>
</dbReference>
<dbReference type="AlphaFoldDB" id="A0A6M4H511"/>
<dbReference type="Proteomes" id="UP000503096">
    <property type="component" value="Chromosome"/>
</dbReference>
<organism evidence="6 7">
    <name type="scientific">Usitatibacter palustris</name>
    <dbReference type="NCBI Taxonomy" id="2732487"/>
    <lineage>
        <taxon>Bacteria</taxon>
        <taxon>Pseudomonadati</taxon>
        <taxon>Pseudomonadota</taxon>
        <taxon>Betaproteobacteria</taxon>
        <taxon>Nitrosomonadales</taxon>
        <taxon>Usitatibacteraceae</taxon>
        <taxon>Usitatibacter</taxon>
    </lineage>
</organism>
<keyword evidence="3" id="KW-0238">DNA-binding</keyword>
<dbReference type="Gene3D" id="1.10.260.40">
    <property type="entry name" value="lambda repressor-like DNA-binding domains"/>
    <property type="match status" value="1"/>
</dbReference>
<dbReference type="GO" id="GO:0005829">
    <property type="term" value="C:cytosol"/>
    <property type="evidence" value="ECO:0007669"/>
    <property type="project" value="TreeGrafter"/>
</dbReference>
<evidence type="ECO:0000313" key="7">
    <source>
        <dbReference type="Proteomes" id="UP000503096"/>
    </source>
</evidence>
<dbReference type="Pfam" id="PF06114">
    <property type="entry name" value="Peptidase_M78"/>
    <property type="match status" value="1"/>
</dbReference>
<dbReference type="GO" id="GO:0003700">
    <property type="term" value="F:DNA-binding transcription factor activity"/>
    <property type="evidence" value="ECO:0007669"/>
    <property type="project" value="TreeGrafter"/>
</dbReference>
<dbReference type="RefSeq" id="WP_171161124.1">
    <property type="nucleotide sequence ID" value="NZ_CP053073.1"/>
</dbReference>
<dbReference type="PANTHER" id="PTHR46797">
    <property type="entry name" value="HTH-TYPE TRANSCRIPTIONAL REGULATOR"/>
    <property type="match status" value="1"/>
</dbReference>
<evidence type="ECO:0000256" key="2">
    <source>
        <dbReference type="ARBA" id="ARBA00023015"/>
    </source>
</evidence>
<dbReference type="InterPro" id="IPR010359">
    <property type="entry name" value="IrrE_HExxH"/>
</dbReference>
<accession>A0A6M4H511</accession>
<dbReference type="KEGG" id="upl:DSM104440_01158"/>
<dbReference type="PROSITE" id="PS50943">
    <property type="entry name" value="HTH_CROC1"/>
    <property type="match status" value="1"/>
</dbReference>
<dbReference type="SMART" id="SM00530">
    <property type="entry name" value="HTH_XRE"/>
    <property type="match status" value="1"/>
</dbReference>
<dbReference type="InterPro" id="IPR001387">
    <property type="entry name" value="Cro/C1-type_HTH"/>
</dbReference>
<dbReference type="InterPro" id="IPR018653">
    <property type="entry name" value="ScfR_C"/>
</dbReference>
<keyword evidence="4" id="KW-0804">Transcription</keyword>
<evidence type="ECO:0000259" key="5">
    <source>
        <dbReference type="PROSITE" id="PS50943"/>
    </source>
</evidence>
<feature type="domain" description="HTH cro/C1-type" evidence="5">
    <location>
        <begin position="10"/>
        <end position="64"/>
    </location>
</feature>
<dbReference type="PANTHER" id="PTHR46797:SF23">
    <property type="entry name" value="HTH-TYPE TRANSCRIPTIONAL REGULATOR SUTR"/>
    <property type="match status" value="1"/>
</dbReference>
<protein>
    <submittedName>
        <fullName evidence="6">HTH-type transcriptional regulator RamB</fullName>
    </submittedName>
</protein>
<comment type="similarity">
    <text evidence="1">Belongs to the short-chain fatty acyl-CoA assimilation regulator (ScfR) family.</text>
</comment>
<dbReference type="InterPro" id="IPR050807">
    <property type="entry name" value="TransReg_Diox_bact_type"/>
</dbReference>
<sequence>MARSLIGARIRDRRRARGYTQSWLAARVEISPSYLNLIEGNKRNIGGALLGRIASELGLEIDEIDGAAERRLLSDLVELAGEPVLAELGLDARSAGDLAARHTAWAHALVRLNRTLVDREQAVNALSDRLSQDPFLGDAVHSLLTQISVIRSSAEILESVGDLPEERRARFVTIIGAESRRLADVAQALAAFFDRSNAGTRAVTPIEEVDDFLLDRGNYFPVLEQAAGALRAQAGIGSRGIEDALEDYLRRAHDVDPATLAIPDNLPAESRRFHLARAAAERFDGGRPIAEALHGASLATDVARRRAQRVLASYLAGAVVLPYEDFHAAAVSSRYDIDHLASRFGASFEQVCHRLTTLRQPGAEGIAFALLRVDTAGYVTKRLPLPRLLLPRHANACPLWAVYGAFQSPGAMVRQVAAFPGGERFLFLARTVEKPRPAFPMPRRMLSIMLACDVLHADRTVYGDGLDLASTSPAVPVGSNCRLCVRRECAYRQEDPVIDA</sequence>
<reference evidence="6 7" key="1">
    <citation type="submission" date="2020-04" db="EMBL/GenBank/DDBJ databases">
        <title>Usitatibacter rugosus gen. nov., sp. nov. and Usitatibacter palustris sp. nov., novel members of Usitatibacteraceae fam. nov. within the order Nitrosomonadales isolated from soil.</title>
        <authorList>
            <person name="Huber K.J."/>
            <person name="Neumann-Schaal M."/>
            <person name="Geppert A."/>
            <person name="Luckner M."/>
            <person name="Wanner G."/>
            <person name="Overmann J."/>
        </authorList>
    </citation>
    <scope>NUCLEOTIDE SEQUENCE [LARGE SCALE GENOMIC DNA]</scope>
    <source>
        <strain evidence="6 7">Swamp67</strain>
    </source>
</reference>
<gene>
    <name evidence="6" type="primary">ramB</name>
    <name evidence="6" type="ORF">DSM104440_01158</name>
</gene>
<dbReference type="SUPFAM" id="SSF47413">
    <property type="entry name" value="lambda repressor-like DNA-binding domains"/>
    <property type="match status" value="1"/>
</dbReference>
<name>A0A6M4H511_9PROT</name>
<dbReference type="EMBL" id="CP053073">
    <property type="protein sequence ID" value="QJR14362.1"/>
    <property type="molecule type" value="Genomic_DNA"/>
</dbReference>
<dbReference type="GO" id="GO:0003677">
    <property type="term" value="F:DNA binding"/>
    <property type="evidence" value="ECO:0007669"/>
    <property type="project" value="UniProtKB-KW"/>
</dbReference>
<dbReference type="InParanoid" id="A0A6M4H511"/>
<evidence type="ECO:0000256" key="4">
    <source>
        <dbReference type="ARBA" id="ARBA00023163"/>
    </source>
</evidence>
<keyword evidence="7" id="KW-1185">Reference proteome</keyword>
<evidence type="ECO:0000256" key="3">
    <source>
        <dbReference type="ARBA" id="ARBA00023125"/>
    </source>
</evidence>
<dbReference type="CDD" id="cd00093">
    <property type="entry name" value="HTH_XRE"/>
    <property type="match status" value="1"/>
</dbReference>
<evidence type="ECO:0000256" key="1">
    <source>
        <dbReference type="ARBA" id="ARBA00007227"/>
    </source>
</evidence>
<dbReference type="InterPro" id="IPR010982">
    <property type="entry name" value="Lambda_DNA-bd_dom_sf"/>
</dbReference>